<name>W8RV58_9RHOB</name>
<keyword evidence="2" id="KW-1185">Reference proteome</keyword>
<dbReference type="EMBL" id="CP004372">
    <property type="protein sequence ID" value="AHM05153.1"/>
    <property type="molecule type" value="Genomic_DNA"/>
</dbReference>
<dbReference type="RefSeq" id="WP_025312844.1">
    <property type="nucleotide sequence ID" value="NZ_CP004372.1"/>
</dbReference>
<dbReference type="KEGG" id="red:roselon_02855"/>
<dbReference type="GO" id="GO:0016020">
    <property type="term" value="C:membrane"/>
    <property type="evidence" value="ECO:0007669"/>
    <property type="project" value="GOC"/>
</dbReference>
<proteinExistence type="predicted"/>
<evidence type="ECO:0000313" key="1">
    <source>
        <dbReference type="EMBL" id="AHM05153.1"/>
    </source>
</evidence>
<dbReference type="Gene3D" id="3.90.550.20">
    <property type="match status" value="1"/>
</dbReference>
<dbReference type="SUPFAM" id="SSF53448">
    <property type="entry name" value="Nucleotide-diphospho-sugar transferases"/>
    <property type="match status" value="1"/>
</dbReference>
<accession>W8RV58</accession>
<reference evidence="1 2" key="1">
    <citation type="submission" date="2013-03" db="EMBL/GenBank/DDBJ databases">
        <authorList>
            <person name="Fiebig A."/>
            <person name="Goeker M."/>
            <person name="Klenk H.-P.P."/>
        </authorList>
    </citation>
    <scope>NUCLEOTIDE SEQUENCE [LARGE SCALE GENOMIC DNA]</scope>
    <source>
        <strain evidence="2">DSM 19469</strain>
    </source>
</reference>
<dbReference type="GO" id="GO:0051999">
    <property type="term" value="P:mannosyl-inositol phosphorylceramide biosynthetic process"/>
    <property type="evidence" value="ECO:0007669"/>
    <property type="project" value="TreeGrafter"/>
</dbReference>
<dbReference type="OrthoDB" id="277808at2"/>
<dbReference type="InterPro" id="IPR051706">
    <property type="entry name" value="Glycosyltransferase_domain"/>
</dbReference>
<gene>
    <name evidence="1" type="ORF">roselon_02855</name>
</gene>
<dbReference type="HOGENOM" id="CLU_036369_4_1_5"/>
<sequence length="245" mass="28475">MNTVAKSTVAIPRRLAHIWVGDRPAPTHWMRTWRDKHPDWDYTLYDTAYLTGRRWRNQALIAEYFRRGRLEGVADLMRYEILHEQGGFIPGADFECLHPCDELFTRPITYTCFETYPKKRCRMTPYLASAPGTDTLTLTLDVLVDRYAQAPETAEQPWISVGNLFLRDLLDTHRDRMTQLEIFEAYTFIPQHKDKPRYDGPGKVYADHHWGTTLDRYGAAPARSTRDDTLAALQAALPERNEVTR</sequence>
<dbReference type="STRING" id="1294273.roselon_02855"/>
<dbReference type="GO" id="GO:0000030">
    <property type="term" value="F:mannosyltransferase activity"/>
    <property type="evidence" value="ECO:0007669"/>
    <property type="project" value="TreeGrafter"/>
</dbReference>
<dbReference type="PANTHER" id="PTHR32385:SF15">
    <property type="entry name" value="INOSITOL PHOSPHOCERAMIDE MANNOSYLTRANSFERASE 1"/>
    <property type="match status" value="1"/>
</dbReference>
<evidence type="ECO:0000313" key="2">
    <source>
        <dbReference type="Proteomes" id="UP000019593"/>
    </source>
</evidence>
<dbReference type="Proteomes" id="UP000019593">
    <property type="component" value="Chromosome"/>
</dbReference>
<organism evidence="1 2">
    <name type="scientific">Roseicyclus elongatus DSM 19469</name>
    <dbReference type="NCBI Taxonomy" id="1294273"/>
    <lineage>
        <taxon>Bacteria</taxon>
        <taxon>Pseudomonadati</taxon>
        <taxon>Pseudomonadota</taxon>
        <taxon>Alphaproteobacteria</taxon>
        <taxon>Rhodobacterales</taxon>
        <taxon>Roseobacteraceae</taxon>
        <taxon>Roseicyclus</taxon>
    </lineage>
</organism>
<dbReference type="eggNOG" id="COG3774">
    <property type="taxonomic scope" value="Bacteria"/>
</dbReference>
<dbReference type="PANTHER" id="PTHR32385">
    <property type="entry name" value="MANNOSYL PHOSPHORYLINOSITOL CERAMIDE SYNTHASE"/>
    <property type="match status" value="1"/>
</dbReference>
<protein>
    <submittedName>
        <fullName evidence="1">Uncharacterized protein</fullName>
    </submittedName>
</protein>
<dbReference type="AlphaFoldDB" id="W8RV58"/>
<dbReference type="InterPro" id="IPR029044">
    <property type="entry name" value="Nucleotide-diphossugar_trans"/>
</dbReference>